<evidence type="ECO:0000313" key="3">
    <source>
        <dbReference type="Proteomes" id="UP000002036"/>
    </source>
</evidence>
<dbReference type="HOGENOM" id="CLU_1603018_0_0_1"/>
<reference evidence="2 3" key="1">
    <citation type="journal article" date="2009" name="Genome Res.">
        <title>Comparative genomics of protoploid Saccharomycetaceae.</title>
        <authorList>
            <consortium name="The Genolevures Consortium"/>
            <person name="Souciet J.-L."/>
            <person name="Dujon B."/>
            <person name="Gaillardin C."/>
            <person name="Johnston M."/>
            <person name="Baret P.V."/>
            <person name="Cliften P."/>
            <person name="Sherman D.J."/>
            <person name="Weissenbach J."/>
            <person name="Westhof E."/>
            <person name="Wincker P."/>
            <person name="Jubin C."/>
            <person name="Poulain J."/>
            <person name="Barbe V."/>
            <person name="Segurens B."/>
            <person name="Artiguenave F."/>
            <person name="Anthouard V."/>
            <person name="Vacherie B."/>
            <person name="Val M.-E."/>
            <person name="Fulton R.S."/>
            <person name="Minx P."/>
            <person name="Wilson R."/>
            <person name="Durrens P."/>
            <person name="Jean G."/>
            <person name="Marck C."/>
            <person name="Martin T."/>
            <person name="Nikolski M."/>
            <person name="Rolland T."/>
            <person name="Seret M.-L."/>
            <person name="Casaregola S."/>
            <person name="Despons L."/>
            <person name="Fairhead C."/>
            <person name="Fischer G."/>
            <person name="Lafontaine I."/>
            <person name="Leh V."/>
            <person name="Lemaire M."/>
            <person name="de Montigny J."/>
            <person name="Neuveglise C."/>
            <person name="Thierry A."/>
            <person name="Blanc-Lenfle I."/>
            <person name="Bleykasten C."/>
            <person name="Diffels J."/>
            <person name="Fritsch E."/>
            <person name="Frangeul L."/>
            <person name="Goeffon A."/>
            <person name="Jauniaux N."/>
            <person name="Kachouri-Lafond R."/>
            <person name="Payen C."/>
            <person name="Potier S."/>
            <person name="Pribylova L."/>
            <person name="Ozanne C."/>
            <person name="Richard G.-F."/>
            <person name="Sacerdot C."/>
            <person name="Straub M.-L."/>
            <person name="Talla E."/>
        </authorList>
    </citation>
    <scope>NUCLEOTIDE SEQUENCE [LARGE SCALE GENOMIC DNA]</scope>
    <source>
        <strain evidence="3">ATCC 56472 / CBS 6340 / NRRL Y-8284</strain>
    </source>
</reference>
<dbReference type="AlphaFoldDB" id="C5DLK5"/>
<dbReference type="RefSeq" id="XP_002555103.1">
    <property type="nucleotide sequence ID" value="XM_002555057.1"/>
</dbReference>
<evidence type="ECO:0000313" key="2">
    <source>
        <dbReference type="EMBL" id="CAR24666.1"/>
    </source>
</evidence>
<proteinExistence type="predicted"/>
<accession>C5DLK5</accession>
<dbReference type="EMBL" id="CU928171">
    <property type="protein sequence ID" value="CAR24666.1"/>
    <property type="molecule type" value="Genomic_DNA"/>
</dbReference>
<feature type="compositionally biased region" description="Low complexity" evidence="1">
    <location>
        <begin position="30"/>
        <end position="47"/>
    </location>
</feature>
<organism evidence="2 3">
    <name type="scientific">Lachancea thermotolerans (strain ATCC 56472 / CBS 6340 / NRRL Y-8284)</name>
    <name type="common">Yeast</name>
    <name type="synonym">Kluyveromyces thermotolerans</name>
    <dbReference type="NCBI Taxonomy" id="559295"/>
    <lineage>
        <taxon>Eukaryota</taxon>
        <taxon>Fungi</taxon>
        <taxon>Dikarya</taxon>
        <taxon>Ascomycota</taxon>
        <taxon>Saccharomycotina</taxon>
        <taxon>Saccharomycetes</taxon>
        <taxon>Saccharomycetales</taxon>
        <taxon>Saccharomycetaceae</taxon>
        <taxon>Lachancea</taxon>
    </lineage>
</organism>
<feature type="region of interest" description="Disordered" evidence="1">
    <location>
        <begin position="1"/>
        <end position="53"/>
    </location>
</feature>
<dbReference type="KEGG" id="lth:KLTH0G01430g"/>
<keyword evidence="3" id="KW-1185">Reference proteome</keyword>
<dbReference type="InParanoid" id="C5DLK5"/>
<feature type="compositionally biased region" description="Pro residues" evidence="1">
    <location>
        <begin position="1"/>
        <end position="10"/>
    </location>
</feature>
<evidence type="ECO:0000256" key="1">
    <source>
        <dbReference type="SAM" id="MobiDB-lite"/>
    </source>
</evidence>
<name>C5DLK5_LACTC</name>
<gene>
    <name evidence="2" type="ordered locus">KLTH0G01430g</name>
</gene>
<dbReference type="GeneID" id="8293361"/>
<dbReference type="Proteomes" id="UP000002036">
    <property type="component" value="Chromosome G"/>
</dbReference>
<protein>
    <submittedName>
        <fullName evidence="2">KLTH0G01430p</fullName>
    </submittedName>
</protein>
<sequence>MPPSASPPAAPSAARLNGTPDTPTLPARKPPTSASPSFRAPASAAPRGARRAPCKREPFASALSCGAAPCSRDLPRCWAYSRGSSSDVATVSALYPRRRPVAKDLRPDKRIKCKNMRKAPPSSRHCSSLWSLCATFPRPLRSQRGILQFSRPRKNVVRRVPRAHGG</sequence>